<feature type="coiled-coil region" evidence="14">
    <location>
        <begin position="215"/>
        <end position="242"/>
    </location>
</feature>
<dbReference type="GO" id="GO:0003697">
    <property type="term" value="F:single-stranded DNA binding"/>
    <property type="evidence" value="ECO:0007669"/>
    <property type="project" value="TreeGrafter"/>
</dbReference>
<evidence type="ECO:0000256" key="1">
    <source>
        <dbReference type="ARBA" id="ARBA00004123"/>
    </source>
</evidence>
<evidence type="ECO:0000256" key="12">
    <source>
        <dbReference type="ARBA" id="ARBA00023242"/>
    </source>
</evidence>
<dbReference type="InterPro" id="IPR038729">
    <property type="entry name" value="Rad50/SbcC_AAA"/>
</dbReference>
<dbReference type="GO" id="GO:0016887">
    <property type="term" value="F:ATP hydrolysis activity"/>
    <property type="evidence" value="ECO:0007669"/>
    <property type="project" value="InterPro"/>
</dbReference>
<keyword evidence="4" id="KW-0158">Chromosome</keyword>
<evidence type="ECO:0000256" key="9">
    <source>
        <dbReference type="ARBA" id="ARBA00023054"/>
    </source>
</evidence>
<evidence type="ECO:0000256" key="3">
    <source>
        <dbReference type="ARBA" id="ARBA00006793"/>
    </source>
</evidence>
<dbReference type="Gene3D" id="3.40.50.300">
    <property type="entry name" value="P-loop containing nucleotide triphosphate hydrolases"/>
    <property type="match status" value="2"/>
</dbReference>
<evidence type="ECO:0000256" key="5">
    <source>
        <dbReference type="ARBA" id="ARBA00022741"/>
    </source>
</evidence>
<evidence type="ECO:0000256" key="11">
    <source>
        <dbReference type="ARBA" id="ARBA00023204"/>
    </source>
</evidence>
<dbReference type="GO" id="GO:0005524">
    <property type="term" value="F:ATP binding"/>
    <property type="evidence" value="ECO:0007669"/>
    <property type="project" value="UniProtKB-KW"/>
</dbReference>
<evidence type="ECO:0000256" key="2">
    <source>
        <dbReference type="ARBA" id="ARBA00004574"/>
    </source>
</evidence>
<comment type="caution">
    <text evidence="17">The sequence shown here is derived from an EMBL/GenBank/DDBJ whole genome shotgun (WGS) entry which is preliminary data.</text>
</comment>
<evidence type="ECO:0000256" key="15">
    <source>
        <dbReference type="SAM" id="MobiDB-lite"/>
    </source>
</evidence>
<comment type="subcellular location">
    <subcellularLocation>
        <location evidence="2">Chromosome</location>
        <location evidence="2">Telomere</location>
    </subcellularLocation>
    <subcellularLocation>
        <location evidence="1">Nucleus</location>
    </subcellularLocation>
</comment>
<evidence type="ECO:0000259" key="16">
    <source>
        <dbReference type="Pfam" id="PF13476"/>
    </source>
</evidence>
<dbReference type="GO" id="GO:0000781">
    <property type="term" value="C:chromosome, telomeric region"/>
    <property type="evidence" value="ECO:0007669"/>
    <property type="project" value="UniProtKB-SubCell"/>
</dbReference>
<evidence type="ECO:0000256" key="13">
    <source>
        <dbReference type="ARBA" id="ARBA00069480"/>
    </source>
</evidence>
<protein>
    <recommendedName>
        <fullName evidence="13">Structural maintenance of chromosomes protein 6</fullName>
    </recommendedName>
</protein>
<feature type="region of interest" description="Disordered" evidence="15">
    <location>
        <begin position="1"/>
        <end position="26"/>
    </location>
</feature>
<organism evidence="17 18">
    <name type="scientific">Dissostichus eleginoides</name>
    <name type="common">Patagonian toothfish</name>
    <name type="synonym">Dissostichus amissus</name>
    <dbReference type="NCBI Taxonomy" id="100907"/>
    <lineage>
        <taxon>Eukaryota</taxon>
        <taxon>Metazoa</taxon>
        <taxon>Chordata</taxon>
        <taxon>Craniata</taxon>
        <taxon>Vertebrata</taxon>
        <taxon>Euteleostomi</taxon>
        <taxon>Actinopterygii</taxon>
        <taxon>Neopterygii</taxon>
        <taxon>Teleostei</taxon>
        <taxon>Neoteleostei</taxon>
        <taxon>Acanthomorphata</taxon>
        <taxon>Eupercaria</taxon>
        <taxon>Perciformes</taxon>
        <taxon>Notothenioidei</taxon>
        <taxon>Nototheniidae</taxon>
        <taxon>Dissostichus</taxon>
    </lineage>
</organism>
<dbReference type="InterPro" id="IPR027417">
    <property type="entry name" value="P-loop_NTPase"/>
</dbReference>
<dbReference type="GO" id="GO:0003684">
    <property type="term" value="F:damaged DNA binding"/>
    <property type="evidence" value="ECO:0007669"/>
    <property type="project" value="TreeGrafter"/>
</dbReference>
<keyword evidence="10" id="KW-0233">DNA recombination</keyword>
<keyword evidence="8" id="KW-0779">Telomere</keyword>
<evidence type="ECO:0000256" key="14">
    <source>
        <dbReference type="SAM" id="Coils"/>
    </source>
</evidence>
<keyword evidence="12" id="KW-0539">Nucleus</keyword>
<dbReference type="Pfam" id="PF13476">
    <property type="entry name" value="AAA_23"/>
    <property type="match status" value="1"/>
</dbReference>
<dbReference type="GO" id="GO:0030915">
    <property type="term" value="C:Smc5-Smc6 complex"/>
    <property type="evidence" value="ECO:0007669"/>
    <property type="project" value="TreeGrafter"/>
</dbReference>
<dbReference type="Proteomes" id="UP001228049">
    <property type="component" value="Unassembled WGS sequence"/>
</dbReference>
<proteinExistence type="inferred from homology"/>
<evidence type="ECO:0000256" key="6">
    <source>
        <dbReference type="ARBA" id="ARBA00022763"/>
    </source>
</evidence>
<reference evidence="17" key="1">
    <citation type="submission" date="2023-04" db="EMBL/GenBank/DDBJ databases">
        <title>Chromosome-level genome of Chaenocephalus aceratus.</title>
        <authorList>
            <person name="Park H."/>
        </authorList>
    </citation>
    <scope>NUCLEOTIDE SEQUENCE</scope>
    <source>
        <strain evidence="17">DE</strain>
        <tissue evidence="17">Muscle</tissue>
    </source>
</reference>
<dbReference type="PANTHER" id="PTHR19306:SF8">
    <property type="entry name" value="STRUCTURAL MAINTENANCE OF CHROMOSOMES PROTEIN 6 ISOFORM X4"/>
    <property type="match status" value="1"/>
</dbReference>
<dbReference type="PANTHER" id="PTHR19306">
    <property type="entry name" value="STRUCTURAL MAINTENANCE OF CHROMOSOMES 5,6 SMC5, SMC6"/>
    <property type="match status" value="1"/>
</dbReference>
<keyword evidence="5" id="KW-0547">Nucleotide-binding</keyword>
<dbReference type="AlphaFoldDB" id="A0AAD9C1J7"/>
<evidence type="ECO:0000313" key="18">
    <source>
        <dbReference type="Proteomes" id="UP001228049"/>
    </source>
</evidence>
<keyword evidence="9 14" id="KW-0175">Coiled coil</keyword>
<feature type="coiled-coil region" evidence="14">
    <location>
        <begin position="268"/>
        <end position="398"/>
    </location>
</feature>
<dbReference type="FunFam" id="3.40.50.300:FF:000959">
    <property type="entry name" value="structural maintenance of chromosomes protein 6"/>
    <property type="match status" value="1"/>
</dbReference>
<evidence type="ECO:0000256" key="4">
    <source>
        <dbReference type="ARBA" id="ARBA00022454"/>
    </source>
</evidence>
<keyword evidence="7" id="KW-0067">ATP-binding</keyword>
<dbReference type="GO" id="GO:0035861">
    <property type="term" value="C:site of double-strand break"/>
    <property type="evidence" value="ECO:0007669"/>
    <property type="project" value="TreeGrafter"/>
</dbReference>
<comment type="similarity">
    <text evidence="3">Belongs to the SMC family. SMC6 subfamily.</text>
</comment>
<feature type="domain" description="Rad50/SbcC-type AAA" evidence="16">
    <location>
        <begin position="35"/>
        <end position="242"/>
    </location>
</feature>
<keyword evidence="11" id="KW-0234">DNA repair</keyword>
<evidence type="ECO:0000313" key="17">
    <source>
        <dbReference type="EMBL" id="KAK1893955.1"/>
    </source>
</evidence>
<dbReference type="SUPFAM" id="SSF52540">
    <property type="entry name" value="P-loop containing nucleoside triphosphate hydrolases"/>
    <property type="match status" value="2"/>
</dbReference>
<feature type="region of interest" description="Disordered" evidence="15">
    <location>
        <begin position="704"/>
        <end position="723"/>
    </location>
</feature>
<accession>A0AAD9C1J7</accession>
<evidence type="ECO:0000256" key="10">
    <source>
        <dbReference type="ARBA" id="ARBA00023172"/>
    </source>
</evidence>
<keyword evidence="18" id="KW-1185">Reference proteome</keyword>
<evidence type="ECO:0000256" key="8">
    <source>
        <dbReference type="ARBA" id="ARBA00022895"/>
    </source>
</evidence>
<keyword evidence="6" id="KW-0227">DNA damage</keyword>
<sequence length="999" mass="115337">MSKSRGGVMVSGGKRRRVSDERDSSNTGDIGLIESIALKNFMCHRLLGPFQFGPNVNFIVGNNGSGKSAILTALIVGLGGKATDTNRGTSVKDFVKTGETSAEITVKLRNRGLDAFKRDVYGDSISIERRIFSDGSRTCKLRSETGQLISNKKEELTSILDHFNIQLDNPVSILNQEMSKQFLHSKSESDKYQFFMKATLLDQMKRDFVHIKQTKTLTRQQVERQEEALKDLKLDFLQKKERFETLHSFSDMKELLPSLQRNMAWSLVRDKEQFVQRLKEDVEKEESNPKHQENLKLCQTKLTAAEQKLRSLKVVSKEHNEQEIVYFRALNKFKESEREQNFLQEKINKTRTRLSGSKDGETEYSKQQKRIVSLRKQLEELEETHSQLNEEIKNEHQALFTGREERDKLRLEERNIQVLLESKVRRRNQVLASRSNKLKRFGDQVPDLMISIDEANAAGRFKKKPIGPLGAFISLKDPLLAAAVEACLRGFMKAFCCDNHRDEALLQEIMRQHYTKGNRPQINVSQFSEKLYNLHGRYEAAGRRLSYRLSLAARRHHRTSPVVFNCLIDMRGVESILIIKENEVARQVMQQSRPPKNCREAFTADGDQVFPNRYYTSTATGPNTWEEDLETEISVLDCDLENLQAHLSRFQLQASVNQVKASISELEAAGEEHIEDVCSLEEVAEESRQKMEAERQAMIEEKEELEKHGENAENMESEDSSVRERIDRLCEEVETLKEEQLKLEAECSKHEQSLQILEKKLKSHVETIREMKSDLAQTEEELQECVSKASEISPQRQVVSASSRSLDTEITLLQRKIQVYESIHGEQQQVVREYAEALSLFRQKSKQVRDLRRFIDRLEHIISDRQSRYKVLRRSLSVRCKLYFNNFMIKMNCCGSMIFDHNNETLSISVMPPGREDEGVVSDMRSLSGGERSFSTDMHNRRISLDLLLELSERQTLRQFIFVTPLTTSNLPKSRLIKIHKLQDPERICSEAQEEEEDV</sequence>
<evidence type="ECO:0000256" key="7">
    <source>
        <dbReference type="ARBA" id="ARBA00022840"/>
    </source>
</evidence>
<dbReference type="EMBL" id="JASDAP010000011">
    <property type="protein sequence ID" value="KAK1893955.1"/>
    <property type="molecule type" value="Genomic_DNA"/>
</dbReference>
<gene>
    <name evidence="17" type="ORF">KUDE01_019416</name>
</gene>
<name>A0AAD9C1J7_DISEL</name>
<dbReference type="GO" id="GO:0005634">
    <property type="term" value="C:nucleus"/>
    <property type="evidence" value="ECO:0007669"/>
    <property type="project" value="UniProtKB-SubCell"/>
</dbReference>
<dbReference type="GO" id="GO:0000724">
    <property type="term" value="P:double-strand break repair via homologous recombination"/>
    <property type="evidence" value="ECO:0007669"/>
    <property type="project" value="TreeGrafter"/>
</dbReference>